<organism evidence="1 2">
    <name type="scientific">Caballeronia udeis</name>
    <dbReference type="NCBI Taxonomy" id="1232866"/>
    <lineage>
        <taxon>Bacteria</taxon>
        <taxon>Pseudomonadati</taxon>
        <taxon>Pseudomonadota</taxon>
        <taxon>Betaproteobacteria</taxon>
        <taxon>Burkholderiales</taxon>
        <taxon>Burkholderiaceae</taxon>
        <taxon>Caballeronia</taxon>
    </lineage>
</organism>
<evidence type="ECO:0000313" key="1">
    <source>
        <dbReference type="EMBL" id="SAL13089.1"/>
    </source>
</evidence>
<dbReference type="EMBL" id="FCOK02000002">
    <property type="protein sequence ID" value="SAL13089.1"/>
    <property type="molecule type" value="Genomic_DNA"/>
</dbReference>
<accession>A0A158F125</accession>
<gene>
    <name evidence="1" type="ORF">AWB69_00450</name>
</gene>
<name>A0A158F125_9BURK</name>
<evidence type="ECO:0000313" key="2">
    <source>
        <dbReference type="Proteomes" id="UP000054683"/>
    </source>
</evidence>
<proteinExistence type="predicted"/>
<dbReference type="AlphaFoldDB" id="A0A158F125"/>
<sequence>MAIQKHVAAYGLAAEGVADNVRFIGNEIAFVRLATPVRLPRRWLGTGTFPHLRLESLDELIPLLQRQDQTLTYFGFTVDEMVSFARKASRRGIDRIMPMGRGLEFSTMWDGYDLLREFTRLVTVS</sequence>
<protein>
    <submittedName>
        <fullName evidence="1">Uncharacterized protein</fullName>
    </submittedName>
</protein>
<dbReference type="Proteomes" id="UP000054683">
    <property type="component" value="Unassembled WGS sequence"/>
</dbReference>
<reference evidence="1 2" key="1">
    <citation type="submission" date="2016-01" db="EMBL/GenBank/DDBJ databases">
        <authorList>
            <person name="Oliw E.H."/>
        </authorList>
    </citation>
    <scope>NUCLEOTIDE SEQUENCE [LARGE SCALE GENOMIC DNA]</scope>
    <source>
        <strain evidence="1">LMG 27134</strain>
    </source>
</reference>
<dbReference type="RefSeq" id="WP_197500155.1">
    <property type="nucleotide sequence ID" value="NZ_FCOK02000002.1"/>
</dbReference>